<organism evidence="1 2">
    <name type="scientific">Panagrellus redivivus</name>
    <name type="common">Microworm</name>
    <dbReference type="NCBI Taxonomy" id="6233"/>
    <lineage>
        <taxon>Eukaryota</taxon>
        <taxon>Metazoa</taxon>
        <taxon>Ecdysozoa</taxon>
        <taxon>Nematoda</taxon>
        <taxon>Chromadorea</taxon>
        <taxon>Rhabditida</taxon>
        <taxon>Tylenchina</taxon>
        <taxon>Panagrolaimomorpha</taxon>
        <taxon>Panagrolaimoidea</taxon>
        <taxon>Panagrolaimidae</taxon>
        <taxon>Panagrellus</taxon>
    </lineage>
</organism>
<keyword evidence="1" id="KW-1185">Reference proteome</keyword>
<protein>
    <submittedName>
        <fullName evidence="2">Secreted protein</fullName>
    </submittedName>
</protein>
<dbReference type="Proteomes" id="UP000492821">
    <property type="component" value="Unassembled WGS sequence"/>
</dbReference>
<reference evidence="2" key="2">
    <citation type="submission" date="2020-10" db="UniProtKB">
        <authorList>
            <consortium name="WormBaseParasite"/>
        </authorList>
    </citation>
    <scope>IDENTIFICATION</scope>
</reference>
<dbReference type="AlphaFoldDB" id="A0A7E4W8G4"/>
<evidence type="ECO:0000313" key="2">
    <source>
        <dbReference type="WBParaSite" id="Pan_g8889.t1"/>
    </source>
</evidence>
<accession>A0A7E4W8G4</accession>
<name>A0A7E4W8G4_PANRE</name>
<sequence length="96" mass="10332">MALLAAMVSPVKLVPLVLLALLVPKVLLAHKVHLANVALLVHKANAASVPSTVLSTAVCSSRMALDGGKHIVHLISRNRLINLHSLICRRRVLRVK</sequence>
<proteinExistence type="predicted"/>
<evidence type="ECO:0000313" key="1">
    <source>
        <dbReference type="Proteomes" id="UP000492821"/>
    </source>
</evidence>
<reference evidence="1" key="1">
    <citation type="journal article" date="2013" name="Genetics">
        <title>The draft genome and transcriptome of Panagrellus redivivus are shaped by the harsh demands of a free-living lifestyle.</title>
        <authorList>
            <person name="Srinivasan J."/>
            <person name="Dillman A.R."/>
            <person name="Macchietto M.G."/>
            <person name="Heikkinen L."/>
            <person name="Lakso M."/>
            <person name="Fracchia K.M."/>
            <person name="Antoshechkin I."/>
            <person name="Mortazavi A."/>
            <person name="Wong G."/>
            <person name="Sternberg P.W."/>
        </authorList>
    </citation>
    <scope>NUCLEOTIDE SEQUENCE [LARGE SCALE GENOMIC DNA]</scope>
    <source>
        <strain evidence="1">MT8872</strain>
    </source>
</reference>
<dbReference type="WBParaSite" id="Pan_g8889.t1">
    <property type="protein sequence ID" value="Pan_g8889.t1"/>
    <property type="gene ID" value="Pan_g8889"/>
</dbReference>